<evidence type="ECO:0000313" key="2">
    <source>
        <dbReference type="EMBL" id="KER04581.1"/>
    </source>
</evidence>
<proteinExistence type="predicted"/>
<feature type="domain" description="NAD-dependent epimerase/dehydratase" evidence="1">
    <location>
        <begin position="7"/>
        <end position="84"/>
    </location>
</feature>
<evidence type="ECO:0000259" key="1">
    <source>
        <dbReference type="Pfam" id="PF01370"/>
    </source>
</evidence>
<organism evidence="2 3">
    <name type="scientific">Photorhabdus temperata subsp. temperata Meg1</name>
    <dbReference type="NCBI Taxonomy" id="1393735"/>
    <lineage>
        <taxon>Bacteria</taxon>
        <taxon>Pseudomonadati</taxon>
        <taxon>Pseudomonadota</taxon>
        <taxon>Gammaproteobacteria</taxon>
        <taxon>Enterobacterales</taxon>
        <taxon>Morganellaceae</taxon>
        <taxon>Photorhabdus</taxon>
    </lineage>
</organism>
<gene>
    <name evidence="2" type="ORF">MEG1DRAFT_00704</name>
</gene>
<dbReference type="Pfam" id="PF01370">
    <property type="entry name" value="Epimerase"/>
    <property type="match status" value="1"/>
</dbReference>
<dbReference type="PANTHER" id="PTHR43781">
    <property type="entry name" value="SACCHAROPINE DEHYDROGENASE"/>
    <property type="match status" value="1"/>
</dbReference>
<dbReference type="EMBL" id="JGVH01000006">
    <property type="protein sequence ID" value="KER04581.1"/>
    <property type="molecule type" value="Genomic_DNA"/>
</dbReference>
<dbReference type="InterPro" id="IPR001509">
    <property type="entry name" value="Epimerase_deHydtase"/>
</dbReference>
<protein>
    <submittedName>
        <fullName evidence="2">Saccharopine dehydrogenase-like oxidoreductase</fullName>
    </submittedName>
</protein>
<dbReference type="Gene3D" id="3.40.50.720">
    <property type="entry name" value="NAD(P)-binding Rossmann-like Domain"/>
    <property type="match status" value="1"/>
</dbReference>
<dbReference type="Proteomes" id="UP000028002">
    <property type="component" value="Unassembled WGS sequence"/>
</dbReference>
<dbReference type="SUPFAM" id="SSF51735">
    <property type="entry name" value="NAD(P)-binding Rossmann-fold domains"/>
    <property type="match status" value="1"/>
</dbReference>
<evidence type="ECO:0000313" key="3">
    <source>
        <dbReference type="Proteomes" id="UP000028002"/>
    </source>
</evidence>
<name>A0A081S0X8_PHOTE</name>
<comment type="caution">
    <text evidence="2">The sequence shown here is derived from an EMBL/GenBank/DDBJ whole genome shotgun (WGS) entry which is preliminary data.</text>
</comment>
<dbReference type="PANTHER" id="PTHR43781:SF1">
    <property type="entry name" value="SACCHAROPINE DEHYDROGENASE"/>
    <property type="match status" value="1"/>
</dbReference>
<dbReference type="AlphaFoldDB" id="A0A081S0X8"/>
<reference evidence="2 3" key="1">
    <citation type="submission" date="2014-03" db="EMBL/GenBank/DDBJ databases">
        <title>Draft Genome of Photorhabdus temperata Meg1.</title>
        <authorList>
            <person name="Hurst S.G.IV."/>
            <person name="Morris K."/>
            <person name="Thomas K."/>
            <person name="Tisa L.S."/>
        </authorList>
    </citation>
    <scope>NUCLEOTIDE SEQUENCE [LARGE SCALE GENOMIC DNA]</scope>
    <source>
        <strain evidence="2 3">Meg1</strain>
    </source>
</reference>
<accession>A0A081S0X8</accession>
<dbReference type="PATRIC" id="fig|1393735.3.peg.716"/>
<dbReference type="InterPro" id="IPR036291">
    <property type="entry name" value="NAD(P)-bd_dom_sf"/>
</dbReference>
<dbReference type="RefSeq" id="WP_036837288.1">
    <property type="nucleotide sequence ID" value="NZ_CAWLUD010000006.1"/>
</dbReference>
<sequence length="357" mass="38862">MNWDRKILVIGATGAVGRSVVAALNQLGYQVSGAGRRPCAELADYHQIDLFDEKALAELCQPFSLIINAAGPASQIQGRIARAALASATHYLDVAGEPVVWRQLASDEELAPLLQKSACVLGAGYVPGFASILPFLAANRLKTMGKVRSYIGGIEPFTVTSAIDFIDSLNEQNGKAGHILSGGTLQRATIEKNVQPETANRAFDALPYLSFELERVARQLNLVDFAAFNLLADRQLLLTDQFNGEQGIKQLISQSEELAHHYGQQQHILLEAEGVLVGQPVTLIAKGRFTDSYRFTGLVAALAADMMLKTPQSGLKWLSDLADAEQLLSGLEQMGAFEYWQIEMKQRQSADYVEGEL</sequence>